<accession>A0A078M4S0</accession>
<dbReference type="PATRIC" id="fig|1461583.4.peg.828"/>
<evidence type="ECO:0000313" key="1">
    <source>
        <dbReference type="EMBL" id="CEA01325.1"/>
    </source>
</evidence>
<organism evidence="1">
    <name type="scientific">Metalysinibacillus saudimassiliensis</name>
    <dbReference type="NCBI Taxonomy" id="1461583"/>
    <lineage>
        <taxon>Bacteria</taxon>
        <taxon>Bacillati</taxon>
        <taxon>Bacillota</taxon>
        <taxon>Bacilli</taxon>
        <taxon>Bacillales</taxon>
        <taxon>Caryophanaceae</taxon>
        <taxon>Metalysinibacillus</taxon>
    </lineage>
</organism>
<dbReference type="PANTHER" id="PTHR38440:SF1">
    <property type="entry name" value="UPF0398 PROTEIN SPR0331"/>
    <property type="match status" value="1"/>
</dbReference>
<reference evidence="1" key="1">
    <citation type="submission" date="2014-07" db="EMBL/GenBank/DDBJ databases">
        <authorList>
            <person name="Urmite Genomes Urmite Genomes"/>
        </authorList>
    </citation>
    <scope>NUCLEOTIDE SEQUENCE</scope>
    <source>
        <strain evidence="1">13S34_air</strain>
    </source>
</reference>
<dbReference type="InterPro" id="IPR010697">
    <property type="entry name" value="YspA"/>
</dbReference>
<dbReference type="EMBL" id="LN483074">
    <property type="protein sequence ID" value="CEA01325.1"/>
    <property type="molecule type" value="Genomic_DNA"/>
</dbReference>
<dbReference type="SUPFAM" id="SSF102405">
    <property type="entry name" value="MCP/YpsA-like"/>
    <property type="match status" value="1"/>
</dbReference>
<dbReference type="Gene3D" id="3.40.50.450">
    <property type="match status" value="1"/>
</dbReference>
<gene>
    <name evidence="1" type="ORF">BN1050_00868</name>
</gene>
<sequence length="186" mass="21808">MLKSIILSGYRPHELGIFNESHPGVEIIKRAIREQLLLLLTEGLEWVIISGQQGVETWGADVVFELQQEYDIKLGIITPFLNQQERWNDAKKEKYDMMIMQANFVDSATKKPYEAPWQFIEKDKFLVRNTSGALLVYDEEQEASPKFLKRLIKAHAETTDYAFYEINAYDLQLIAEQIQEEKWQDY</sequence>
<dbReference type="HOGENOM" id="CLU_105319_0_0_9"/>
<proteinExistence type="predicted"/>
<dbReference type="Pfam" id="PF06908">
    <property type="entry name" value="YpsA"/>
    <property type="match status" value="1"/>
</dbReference>
<dbReference type="PANTHER" id="PTHR38440">
    <property type="entry name" value="UPF0398 PROTEIN YPSA"/>
    <property type="match status" value="1"/>
</dbReference>
<name>A0A078M4S0_9BACL</name>
<dbReference type="AlphaFoldDB" id="A0A078M4S0"/>
<dbReference type="NCBIfam" id="NF010181">
    <property type="entry name" value="PRK13660.1"/>
    <property type="match status" value="1"/>
</dbReference>
<dbReference type="PIRSF" id="PIRSF021290">
    <property type="entry name" value="DUF1273"/>
    <property type="match status" value="1"/>
</dbReference>
<protein>
    <submittedName>
        <fullName evidence="1">Uncharacterized protein</fullName>
    </submittedName>
</protein>